<dbReference type="AlphaFoldDB" id="A0A8J4VI99"/>
<dbReference type="InterPro" id="IPR000905">
    <property type="entry name" value="Gcp-like_dom"/>
</dbReference>
<reference evidence="8" key="1">
    <citation type="submission" date="2020-03" db="EMBL/GenBank/DDBJ databases">
        <title>Castanea mollissima Vanexum genome sequencing.</title>
        <authorList>
            <person name="Staton M."/>
        </authorList>
    </citation>
    <scope>NUCLEOTIDE SEQUENCE</scope>
    <source>
        <tissue evidence="8">Leaf</tissue>
    </source>
</reference>
<dbReference type="PRINTS" id="PR00789">
    <property type="entry name" value="OSIALOPTASE"/>
</dbReference>
<dbReference type="PANTHER" id="PTHR11735:SF14">
    <property type="entry name" value="TRNA N6-ADENOSINE THREONYLCARBAMOYLTRANSFERASE"/>
    <property type="match status" value="1"/>
</dbReference>
<dbReference type="EC" id="2.3.1.234" evidence="1"/>
<dbReference type="InterPro" id="IPR043129">
    <property type="entry name" value="ATPase_NBD"/>
</dbReference>
<accession>A0A8J4VI99</accession>
<evidence type="ECO:0000256" key="3">
    <source>
        <dbReference type="ARBA" id="ARBA00022694"/>
    </source>
</evidence>
<evidence type="ECO:0000259" key="7">
    <source>
        <dbReference type="Pfam" id="PF00814"/>
    </source>
</evidence>
<dbReference type="GO" id="GO:0005737">
    <property type="term" value="C:cytoplasm"/>
    <property type="evidence" value="ECO:0007669"/>
    <property type="project" value="TreeGrafter"/>
</dbReference>
<dbReference type="GO" id="GO:0000408">
    <property type="term" value="C:EKC/KEOPS complex"/>
    <property type="evidence" value="ECO:0007669"/>
    <property type="project" value="TreeGrafter"/>
</dbReference>
<keyword evidence="5" id="KW-0012">Acyltransferase</keyword>
<evidence type="ECO:0000313" key="9">
    <source>
        <dbReference type="Proteomes" id="UP000737018"/>
    </source>
</evidence>
<name>A0A8J4VI99_9ROSI</name>
<dbReference type="InterPro" id="IPR017861">
    <property type="entry name" value="KAE1/TsaD"/>
</dbReference>
<keyword evidence="3" id="KW-0819">tRNA processing</keyword>
<feature type="domain" description="Gcp-like" evidence="7">
    <location>
        <begin position="2"/>
        <end position="92"/>
    </location>
</feature>
<dbReference type="GO" id="GO:0046872">
    <property type="term" value="F:metal ion binding"/>
    <property type="evidence" value="ECO:0007669"/>
    <property type="project" value="UniProtKB-KW"/>
</dbReference>
<keyword evidence="9" id="KW-1185">Reference proteome</keyword>
<dbReference type="GO" id="GO:0061711">
    <property type="term" value="F:tRNA N(6)-L-threonylcarbamoyladenine synthase activity"/>
    <property type="evidence" value="ECO:0007669"/>
    <property type="project" value="UniProtKB-EC"/>
</dbReference>
<gene>
    <name evidence="8" type="ORF">CMV_017836</name>
</gene>
<dbReference type="GO" id="GO:0008033">
    <property type="term" value="P:tRNA processing"/>
    <property type="evidence" value="ECO:0007669"/>
    <property type="project" value="UniProtKB-KW"/>
</dbReference>
<evidence type="ECO:0000256" key="4">
    <source>
        <dbReference type="ARBA" id="ARBA00022723"/>
    </source>
</evidence>
<evidence type="ECO:0000256" key="5">
    <source>
        <dbReference type="ARBA" id="ARBA00023315"/>
    </source>
</evidence>
<organism evidence="8 9">
    <name type="scientific">Castanea mollissima</name>
    <name type="common">Chinese chestnut</name>
    <dbReference type="NCBI Taxonomy" id="60419"/>
    <lineage>
        <taxon>Eukaryota</taxon>
        <taxon>Viridiplantae</taxon>
        <taxon>Streptophyta</taxon>
        <taxon>Embryophyta</taxon>
        <taxon>Tracheophyta</taxon>
        <taxon>Spermatophyta</taxon>
        <taxon>Magnoliopsida</taxon>
        <taxon>eudicotyledons</taxon>
        <taxon>Gunneridae</taxon>
        <taxon>Pentapetalae</taxon>
        <taxon>rosids</taxon>
        <taxon>fabids</taxon>
        <taxon>Fagales</taxon>
        <taxon>Fagaceae</taxon>
        <taxon>Castanea</taxon>
    </lineage>
</organism>
<comment type="catalytic activity">
    <reaction evidence="6">
        <text>L-threonylcarbamoyladenylate + adenosine(37) in tRNA = N(6)-L-threonylcarbamoyladenosine(37) in tRNA + AMP + H(+)</text>
        <dbReference type="Rhea" id="RHEA:37059"/>
        <dbReference type="Rhea" id="RHEA-COMP:10162"/>
        <dbReference type="Rhea" id="RHEA-COMP:10163"/>
        <dbReference type="ChEBI" id="CHEBI:15378"/>
        <dbReference type="ChEBI" id="CHEBI:73682"/>
        <dbReference type="ChEBI" id="CHEBI:74411"/>
        <dbReference type="ChEBI" id="CHEBI:74418"/>
        <dbReference type="ChEBI" id="CHEBI:456215"/>
        <dbReference type="EC" id="2.3.1.234"/>
    </reaction>
</comment>
<evidence type="ECO:0000313" key="8">
    <source>
        <dbReference type="EMBL" id="KAF3957115.1"/>
    </source>
</evidence>
<dbReference type="EMBL" id="JRKL02002909">
    <property type="protein sequence ID" value="KAF3957115.1"/>
    <property type="molecule type" value="Genomic_DNA"/>
</dbReference>
<dbReference type="OrthoDB" id="10254073at2759"/>
<dbReference type="PANTHER" id="PTHR11735">
    <property type="entry name" value="TRNA N6-ADENOSINE THREONYLCARBAMOYLTRANSFERASE"/>
    <property type="match status" value="1"/>
</dbReference>
<evidence type="ECO:0000256" key="6">
    <source>
        <dbReference type="ARBA" id="ARBA00048117"/>
    </source>
</evidence>
<dbReference type="Pfam" id="PF00814">
    <property type="entry name" value="TsaD"/>
    <property type="match status" value="1"/>
</dbReference>
<sequence length="118" mass="13041">MGAPLQVAAVVVRILSQLWKKPIVIEMGRIVTGADDPVVLYVSGGITQVIAYSEGRYQIFGETIDIAVGNCLDRFARVLTLSNDPNPGYNIEQGLITLVLTDWCSYISISWQRKENNL</sequence>
<evidence type="ECO:0000256" key="2">
    <source>
        <dbReference type="ARBA" id="ARBA00022679"/>
    </source>
</evidence>
<keyword evidence="4" id="KW-0479">Metal-binding</keyword>
<dbReference type="SUPFAM" id="SSF53067">
    <property type="entry name" value="Actin-like ATPase domain"/>
    <property type="match status" value="1"/>
</dbReference>
<keyword evidence="2" id="KW-0808">Transferase</keyword>
<proteinExistence type="predicted"/>
<evidence type="ECO:0000256" key="1">
    <source>
        <dbReference type="ARBA" id="ARBA00012156"/>
    </source>
</evidence>
<dbReference type="Gene3D" id="3.30.420.40">
    <property type="match status" value="2"/>
</dbReference>
<protein>
    <recommendedName>
        <fullName evidence="1">N(6)-L-threonylcarbamoyladenine synthase</fullName>
        <ecNumber evidence="1">2.3.1.234</ecNumber>
    </recommendedName>
</protein>
<comment type="caution">
    <text evidence="8">The sequence shown here is derived from an EMBL/GenBank/DDBJ whole genome shotgun (WGS) entry which is preliminary data.</text>
</comment>
<dbReference type="Proteomes" id="UP000737018">
    <property type="component" value="Unassembled WGS sequence"/>
</dbReference>